<evidence type="ECO:0000313" key="2">
    <source>
        <dbReference type="EMBL" id="KAH6835194.1"/>
    </source>
</evidence>
<dbReference type="PANTHER" id="PTHR21677:SF4">
    <property type="entry name" value="TSL-KINASE INTERACTING-LIKE PROTEIN"/>
    <property type="match status" value="1"/>
</dbReference>
<organism evidence="2 3">
    <name type="scientific">Perilla frutescens var. hirtella</name>
    <name type="common">Perilla citriodora</name>
    <name type="synonym">Perilla setoyensis</name>
    <dbReference type="NCBI Taxonomy" id="608512"/>
    <lineage>
        <taxon>Eukaryota</taxon>
        <taxon>Viridiplantae</taxon>
        <taxon>Streptophyta</taxon>
        <taxon>Embryophyta</taxon>
        <taxon>Tracheophyta</taxon>
        <taxon>Spermatophyta</taxon>
        <taxon>Magnoliopsida</taxon>
        <taxon>eudicotyledons</taxon>
        <taxon>Gunneridae</taxon>
        <taxon>Pentapetalae</taxon>
        <taxon>asterids</taxon>
        <taxon>lamiids</taxon>
        <taxon>Lamiales</taxon>
        <taxon>Lamiaceae</taxon>
        <taxon>Nepetoideae</taxon>
        <taxon>Elsholtzieae</taxon>
        <taxon>Perilla</taxon>
    </lineage>
</organism>
<feature type="compositionally biased region" description="Basic and acidic residues" evidence="1">
    <location>
        <begin position="185"/>
        <end position="207"/>
    </location>
</feature>
<feature type="compositionally biased region" description="Basic and acidic residues" evidence="1">
    <location>
        <begin position="216"/>
        <end position="233"/>
    </location>
</feature>
<dbReference type="AlphaFoldDB" id="A0AAD4PCE2"/>
<dbReference type="GO" id="GO:0003682">
    <property type="term" value="F:chromatin binding"/>
    <property type="evidence" value="ECO:0007669"/>
    <property type="project" value="InterPro"/>
</dbReference>
<evidence type="ECO:0008006" key="4">
    <source>
        <dbReference type="Google" id="ProtNLM"/>
    </source>
</evidence>
<dbReference type="GO" id="GO:0007389">
    <property type="term" value="P:pattern specification process"/>
    <property type="evidence" value="ECO:0007669"/>
    <property type="project" value="TreeGrafter"/>
</dbReference>
<proteinExistence type="predicted"/>
<feature type="compositionally biased region" description="Basic and acidic residues" evidence="1">
    <location>
        <begin position="12"/>
        <end position="29"/>
    </location>
</feature>
<protein>
    <recommendedName>
        <fullName evidence="4">TSL-kinase interacting protein 1</fullName>
    </recommendedName>
</protein>
<feature type="compositionally biased region" description="Basic residues" evidence="1">
    <location>
        <begin position="1"/>
        <end position="11"/>
    </location>
</feature>
<feature type="region of interest" description="Disordered" evidence="1">
    <location>
        <begin position="184"/>
        <end position="233"/>
    </location>
</feature>
<reference evidence="2 3" key="1">
    <citation type="journal article" date="2021" name="Nat. Commun.">
        <title>Incipient diploidization of the medicinal plant Perilla within 10,000 years.</title>
        <authorList>
            <person name="Zhang Y."/>
            <person name="Shen Q."/>
            <person name="Leng L."/>
            <person name="Zhang D."/>
            <person name="Chen S."/>
            <person name="Shi Y."/>
            <person name="Ning Z."/>
            <person name="Chen S."/>
        </authorList>
    </citation>
    <scope>NUCLEOTIDE SEQUENCE [LARGE SCALE GENOMIC DNA]</scope>
    <source>
        <strain evidence="3">cv. PC099</strain>
    </source>
</reference>
<dbReference type="EMBL" id="SDAM02000039">
    <property type="protein sequence ID" value="KAH6835194.1"/>
    <property type="molecule type" value="Genomic_DNA"/>
</dbReference>
<name>A0AAD4PCE2_PERFH</name>
<dbReference type="GO" id="GO:0005634">
    <property type="term" value="C:nucleus"/>
    <property type="evidence" value="ECO:0007669"/>
    <property type="project" value="TreeGrafter"/>
</dbReference>
<sequence>MKSYRQQKRKRGDVSRNQDECMRANEKEPANGTGQGPRNAQESIMMPRLDPPIQMQIPSGKIKLQLFPINAQTRLGLEKDGCNPFLELTLSAWKRISSVVRHLNTKWGCSSTVTGELMLFPYNTKLEQLASCRRWTLNDSALTAWEVYVDVGSPSIFRLRYGWLHNHQLEIVDGPPKFSLLDAHIGSEGKEGSPRKDQVNESHEAIKKQSNANETLHSDANELKASDVPVADDKVTTEADPVYPTVPWDDDLTILSVGGLLSEISLQGKINGSDPSSVSRSGLQPIAPLSDISIPDLLSEASLLGKMRCASMKLENESSLQPLFLGSSDVSIGGLFSEASILSNKNKSDPQSREAGHAQLQSPWDDNFTTLSIGGLLSEASLQAKIDDKVELKESKSILEPFAPSQSLDFFISAQLCAPFQKPKPSLHEPNLSILDAEETCHAFPIQKLQSRRDVTTSNARASSGGCSNDTSSKQYQFSRAAKTDNGTVFPKDSSCQGLETDLLARDQGTFDEDSSLWPFRQQSGGGALFINCLNN</sequence>
<evidence type="ECO:0000313" key="3">
    <source>
        <dbReference type="Proteomes" id="UP001190926"/>
    </source>
</evidence>
<dbReference type="Proteomes" id="UP001190926">
    <property type="component" value="Unassembled WGS sequence"/>
</dbReference>
<keyword evidence="3" id="KW-1185">Reference proteome</keyword>
<accession>A0AAD4PCE2</accession>
<dbReference type="PANTHER" id="PTHR21677">
    <property type="entry name" value="CRAMPED PROTEIN"/>
    <property type="match status" value="1"/>
</dbReference>
<dbReference type="InterPro" id="IPR055315">
    <property type="entry name" value="Cramped-like"/>
</dbReference>
<gene>
    <name evidence="2" type="ORF">C2S53_014463</name>
</gene>
<comment type="caution">
    <text evidence="2">The sequence shown here is derived from an EMBL/GenBank/DDBJ whole genome shotgun (WGS) entry which is preliminary data.</text>
</comment>
<evidence type="ECO:0000256" key="1">
    <source>
        <dbReference type="SAM" id="MobiDB-lite"/>
    </source>
</evidence>
<feature type="region of interest" description="Disordered" evidence="1">
    <location>
        <begin position="1"/>
        <end position="41"/>
    </location>
</feature>